<sequence>MPNLTGRPYFPRNPLATRGAGTNVHGSNAQVQRFCSHTRTGSDNIAEFTSRLSIEQSLHASSAWRLGNGASGSSAASRTSTSFGTVHTHPTAEDPSDESMQSSDDARSLSGGEFDTGSEVQRTPSGRIPLTSEQREIFFRWLYENAHDPKPKGIERDRLRRIGNMTRDRFKTWFANARRRYFKITYDDGVQHYEVNERFRVACQRAKIELD</sequence>
<dbReference type="GO" id="GO:0005634">
    <property type="term" value="C:nucleus"/>
    <property type="evidence" value="ECO:0007669"/>
    <property type="project" value="UniProtKB-SubCell"/>
</dbReference>
<protein>
    <recommendedName>
        <fullName evidence="6">Homeobox domain-containing protein</fullName>
    </recommendedName>
</protein>
<gene>
    <name evidence="7" type="ORF">COEREDRAFT_101156</name>
</gene>
<feature type="region of interest" description="Disordered" evidence="5">
    <location>
        <begin position="1"/>
        <end position="24"/>
    </location>
</feature>
<dbReference type="InterPro" id="IPR009057">
    <property type="entry name" value="Homeodomain-like_sf"/>
</dbReference>
<proteinExistence type="predicted"/>
<dbReference type="InterPro" id="IPR001356">
    <property type="entry name" value="HD"/>
</dbReference>
<dbReference type="Proteomes" id="UP000242474">
    <property type="component" value="Unassembled WGS sequence"/>
</dbReference>
<reference evidence="7 8" key="1">
    <citation type="journal article" date="2015" name="Genome Biol. Evol.">
        <title>Phylogenomic analyses indicate that early fungi evolved digesting cell walls of algal ancestors of land plants.</title>
        <authorList>
            <person name="Chang Y."/>
            <person name="Wang S."/>
            <person name="Sekimoto S."/>
            <person name="Aerts A.L."/>
            <person name="Choi C."/>
            <person name="Clum A."/>
            <person name="LaButti K.M."/>
            <person name="Lindquist E.A."/>
            <person name="Yee Ngan C."/>
            <person name="Ohm R.A."/>
            <person name="Salamov A.A."/>
            <person name="Grigoriev I.V."/>
            <person name="Spatafora J.W."/>
            <person name="Berbee M.L."/>
        </authorList>
    </citation>
    <scope>NUCLEOTIDE SEQUENCE [LARGE SCALE GENOMIC DNA]</scope>
    <source>
        <strain evidence="7 8">NRRL 1564</strain>
    </source>
</reference>
<dbReference type="GO" id="GO:0006355">
    <property type="term" value="P:regulation of DNA-templated transcription"/>
    <property type="evidence" value="ECO:0007669"/>
    <property type="project" value="InterPro"/>
</dbReference>
<keyword evidence="8" id="KW-1185">Reference proteome</keyword>
<dbReference type="SUPFAM" id="SSF46689">
    <property type="entry name" value="Homeodomain-like"/>
    <property type="match status" value="1"/>
</dbReference>
<evidence type="ECO:0000313" key="7">
    <source>
        <dbReference type="EMBL" id="PIA18069.1"/>
    </source>
</evidence>
<dbReference type="InterPro" id="IPR008422">
    <property type="entry name" value="KN_HD"/>
</dbReference>
<keyword evidence="3 4" id="KW-0539">Nucleus</keyword>
<feature type="compositionally biased region" description="Low complexity" evidence="5">
    <location>
        <begin position="71"/>
        <end position="85"/>
    </location>
</feature>
<evidence type="ECO:0000256" key="1">
    <source>
        <dbReference type="ARBA" id="ARBA00023125"/>
    </source>
</evidence>
<dbReference type="EMBL" id="KZ303491">
    <property type="protein sequence ID" value="PIA18069.1"/>
    <property type="molecule type" value="Genomic_DNA"/>
</dbReference>
<evidence type="ECO:0000313" key="8">
    <source>
        <dbReference type="Proteomes" id="UP000242474"/>
    </source>
</evidence>
<dbReference type="OrthoDB" id="5555798at2759"/>
<evidence type="ECO:0000256" key="5">
    <source>
        <dbReference type="SAM" id="MobiDB-lite"/>
    </source>
</evidence>
<dbReference type="SMART" id="SM00389">
    <property type="entry name" value="HOX"/>
    <property type="match status" value="1"/>
</dbReference>
<dbReference type="CDD" id="cd00086">
    <property type="entry name" value="homeodomain"/>
    <property type="match status" value="1"/>
</dbReference>
<evidence type="ECO:0000256" key="3">
    <source>
        <dbReference type="ARBA" id="ARBA00023242"/>
    </source>
</evidence>
<evidence type="ECO:0000256" key="4">
    <source>
        <dbReference type="PROSITE-ProRule" id="PRU00108"/>
    </source>
</evidence>
<organism evidence="7 8">
    <name type="scientific">Coemansia reversa (strain ATCC 12441 / NRRL 1564)</name>
    <dbReference type="NCBI Taxonomy" id="763665"/>
    <lineage>
        <taxon>Eukaryota</taxon>
        <taxon>Fungi</taxon>
        <taxon>Fungi incertae sedis</taxon>
        <taxon>Zoopagomycota</taxon>
        <taxon>Kickxellomycotina</taxon>
        <taxon>Kickxellomycetes</taxon>
        <taxon>Kickxellales</taxon>
        <taxon>Kickxellaceae</taxon>
        <taxon>Coemansia</taxon>
    </lineage>
</organism>
<feature type="DNA-binding region" description="Homeobox" evidence="4">
    <location>
        <begin position="123"/>
        <end position="185"/>
    </location>
</feature>
<dbReference type="Gene3D" id="1.10.10.60">
    <property type="entry name" value="Homeodomain-like"/>
    <property type="match status" value="1"/>
</dbReference>
<evidence type="ECO:0000256" key="2">
    <source>
        <dbReference type="ARBA" id="ARBA00023155"/>
    </source>
</evidence>
<feature type="region of interest" description="Disordered" evidence="5">
    <location>
        <begin position="65"/>
        <end position="129"/>
    </location>
</feature>
<dbReference type="AlphaFoldDB" id="A0A2G5BGC8"/>
<comment type="subcellular location">
    <subcellularLocation>
        <location evidence="4">Nucleus</location>
    </subcellularLocation>
</comment>
<name>A0A2G5BGC8_COERN</name>
<evidence type="ECO:0000259" key="6">
    <source>
        <dbReference type="PROSITE" id="PS50071"/>
    </source>
</evidence>
<keyword evidence="2 4" id="KW-0371">Homeobox</keyword>
<feature type="domain" description="Homeobox" evidence="6">
    <location>
        <begin position="121"/>
        <end position="184"/>
    </location>
</feature>
<keyword evidence="1 4" id="KW-0238">DNA-binding</keyword>
<dbReference type="GO" id="GO:0003677">
    <property type="term" value="F:DNA binding"/>
    <property type="evidence" value="ECO:0007669"/>
    <property type="project" value="UniProtKB-UniRule"/>
</dbReference>
<accession>A0A2G5BGC8</accession>
<dbReference type="PROSITE" id="PS50071">
    <property type="entry name" value="HOMEOBOX_2"/>
    <property type="match status" value="1"/>
</dbReference>
<dbReference type="Pfam" id="PF05920">
    <property type="entry name" value="Homeobox_KN"/>
    <property type="match status" value="1"/>
</dbReference>